<feature type="domain" description="Polysaccharide chain length determinant N-terminal" evidence="8">
    <location>
        <begin position="7"/>
        <end position="75"/>
    </location>
</feature>
<sequence length="238" mass="25585">MYKNELEIDVGRCLKALIKKKKFIALIGILFFIVGIGFTLDVGVDMYTANATVYAQADGTFTDAANAVTAMNAYLDVAKSYRVCQRAALIVGRSDIAATDVQDAVSVYTSGTKSTSSSATTNFMNSSATIITFSATTADPAISMEMADAMAESYATEMESILSSDAVKTLDSAVTYNKTRDAQLEAWKNRVMAALVGIVLACLVVVACEIFDSKVRTVREATIRENIPVLGIIPDYKE</sequence>
<comment type="caution">
    <text evidence="9">The sequence shown here is derived from an EMBL/GenBank/DDBJ whole genome shotgun (WGS) entry which is preliminary data.</text>
</comment>
<feature type="transmembrane region" description="Helical" evidence="7">
    <location>
        <begin position="23"/>
        <end position="40"/>
    </location>
</feature>
<reference evidence="9" key="1">
    <citation type="submission" date="2019-04" db="EMBL/GenBank/DDBJ databases">
        <title>Evolution of Biomass-Degrading Anaerobic Consortia Revealed by Metagenomics.</title>
        <authorList>
            <person name="Peng X."/>
        </authorList>
    </citation>
    <scope>NUCLEOTIDE SEQUENCE</scope>
    <source>
        <strain evidence="9">SIG311</strain>
    </source>
</reference>
<dbReference type="PANTHER" id="PTHR32309:SF31">
    <property type="entry name" value="CAPSULAR EXOPOLYSACCHARIDE FAMILY"/>
    <property type="match status" value="1"/>
</dbReference>
<keyword evidence="3" id="KW-1003">Cell membrane</keyword>
<evidence type="ECO:0000259" key="8">
    <source>
        <dbReference type="Pfam" id="PF02706"/>
    </source>
</evidence>
<organism evidence="9 10">
    <name type="scientific">Pseudobutyrivibrio ruminis</name>
    <dbReference type="NCBI Taxonomy" id="46206"/>
    <lineage>
        <taxon>Bacteria</taxon>
        <taxon>Bacillati</taxon>
        <taxon>Bacillota</taxon>
        <taxon>Clostridia</taxon>
        <taxon>Lachnospirales</taxon>
        <taxon>Lachnospiraceae</taxon>
        <taxon>Pseudobutyrivibrio</taxon>
    </lineage>
</organism>
<evidence type="ECO:0000256" key="1">
    <source>
        <dbReference type="ARBA" id="ARBA00004651"/>
    </source>
</evidence>
<evidence type="ECO:0000313" key="9">
    <source>
        <dbReference type="EMBL" id="MBE5920391.1"/>
    </source>
</evidence>
<dbReference type="PANTHER" id="PTHR32309">
    <property type="entry name" value="TYROSINE-PROTEIN KINASE"/>
    <property type="match status" value="1"/>
</dbReference>
<evidence type="ECO:0000256" key="6">
    <source>
        <dbReference type="ARBA" id="ARBA00023136"/>
    </source>
</evidence>
<evidence type="ECO:0000256" key="3">
    <source>
        <dbReference type="ARBA" id="ARBA00022475"/>
    </source>
</evidence>
<accession>A0A927UB24</accession>
<evidence type="ECO:0000313" key="10">
    <source>
        <dbReference type="Proteomes" id="UP000766246"/>
    </source>
</evidence>
<dbReference type="Pfam" id="PF02706">
    <property type="entry name" value="Wzz"/>
    <property type="match status" value="1"/>
</dbReference>
<gene>
    <name evidence="9" type="ORF">E7272_11195</name>
</gene>
<dbReference type="InterPro" id="IPR003856">
    <property type="entry name" value="LPS_length_determ_N"/>
</dbReference>
<dbReference type="GO" id="GO:0005886">
    <property type="term" value="C:plasma membrane"/>
    <property type="evidence" value="ECO:0007669"/>
    <property type="project" value="UniProtKB-SubCell"/>
</dbReference>
<dbReference type="Proteomes" id="UP000766246">
    <property type="component" value="Unassembled WGS sequence"/>
</dbReference>
<comment type="subcellular location">
    <subcellularLocation>
        <location evidence="1">Cell membrane</location>
        <topology evidence="1">Multi-pass membrane protein</topology>
    </subcellularLocation>
</comment>
<evidence type="ECO:0000256" key="7">
    <source>
        <dbReference type="SAM" id="Phobius"/>
    </source>
</evidence>
<protein>
    <recommendedName>
        <fullName evidence="8">Polysaccharide chain length determinant N-terminal domain-containing protein</fullName>
    </recommendedName>
</protein>
<feature type="transmembrane region" description="Helical" evidence="7">
    <location>
        <begin position="191"/>
        <end position="211"/>
    </location>
</feature>
<keyword evidence="6 7" id="KW-0472">Membrane</keyword>
<dbReference type="EMBL" id="SVER01000031">
    <property type="protein sequence ID" value="MBE5920391.1"/>
    <property type="molecule type" value="Genomic_DNA"/>
</dbReference>
<evidence type="ECO:0000256" key="5">
    <source>
        <dbReference type="ARBA" id="ARBA00022989"/>
    </source>
</evidence>
<evidence type="ECO:0000256" key="2">
    <source>
        <dbReference type="ARBA" id="ARBA00006683"/>
    </source>
</evidence>
<evidence type="ECO:0000256" key="4">
    <source>
        <dbReference type="ARBA" id="ARBA00022692"/>
    </source>
</evidence>
<proteinExistence type="inferred from homology"/>
<keyword evidence="5 7" id="KW-1133">Transmembrane helix</keyword>
<dbReference type="InterPro" id="IPR050445">
    <property type="entry name" value="Bact_polysacc_biosynth/exp"/>
</dbReference>
<keyword evidence="4 7" id="KW-0812">Transmembrane</keyword>
<comment type="similarity">
    <text evidence="2">Belongs to the CpsC/CapA family.</text>
</comment>
<name>A0A927UB24_9FIRM</name>
<dbReference type="AlphaFoldDB" id="A0A927UB24"/>